<dbReference type="Pfam" id="PF10185">
    <property type="entry name" value="Mesd"/>
    <property type="match status" value="1"/>
</dbReference>
<gene>
    <name evidence="9" type="ORF">BXYJ_LOCUS5144</name>
</gene>
<dbReference type="SMR" id="A0A1I7SVH5"/>
<dbReference type="GO" id="GO:0016055">
    <property type="term" value="P:Wnt signaling pathway"/>
    <property type="evidence" value="ECO:0007669"/>
    <property type="project" value="UniProtKB-KW"/>
</dbReference>
<proteinExistence type="inferred from homology"/>
<dbReference type="AlphaFoldDB" id="A0A1I7SVH5"/>
<comment type="subcellular location">
    <subcellularLocation>
        <location evidence="1">Endoplasmic reticulum</location>
    </subcellularLocation>
</comment>
<evidence type="ECO:0000313" key="13">
    <source>
        <dbReference type="WBParaSite" id="BXY_1705200.1"/>
    </source>
</evidence>
<dbReference type="Proteomes" id="UP000095284">
    <property type="component" value="Unplaced"/>
</dbReference>
<keyword evidence="3" id="KW-0879">Wnt signaling pathway</keyword>
<dbReference type="eggNOG" id="KOG4357">
    <property type="taxonomic scope" value="Eukaryota"/>
</dbReference>
<sequence>MNQAQYLLVLLVFSTLASCSKPKKDVRDFSDADFERLLDEWEENDEEPLEEDEKPDHLKPRPGINIEELKKQAKNPDDLLRLSKKSQPVMMFVSVVDNGKKATRPFTEKMSDIWQSQLFNNHIDLQTYVVEDDRILFMFKDGSRAWEGRDFLIKHKECKEVTLEGQTTNGAGFTEEKTEL</sequence>
<dbReference type="InterPro" id="IPR019330">
    <property type="entry name" value="MESD"/>
</dbReference>
<evidence type="ECO:0000313" key="9">
    <source>
        <dbReference type="EMBL" id="CAD5217656.1"/>
    </source>
</evidence>
<feature type="region of interest" description="Disordered" evidence="7">
    <location>
        <begin position="41"/>
        <end position="62"/>
    </location>
</feature>
<accession>A0A1I7SVH5</accession>
<dbReference type="OrthoDB" id="75833at2759"/>
<evidence type="ECO:0000256" key="1">
    <source>
        <dbReference type="ARBA" id="ARBA00004240"/>
    </source>
</evidence>
<dbReference type="EMBL" id="CAJFDI010000002">
    <property type="protein sequence ID" value="CAD5217656.1"/>
    <property type="molecule type" value="Genomic_DNA"/>
</dbReference>
<keyword evidence="12" id="KW-1185">Reference proteome</keyword>
<organism evidence="11 13">
    <name type="scientific">Bursaphelenchus xylophilus</name>
    <name type="common">Pinewood nematode worm</name>
    <name type="synonym">Aphelenchoides xylophilus</name>
    <dbReference type="NCBI Taxonomy" id="6326"/>
    <lineage>
        <taxon>Eukaryota</taxon>
        <taxon>Metazoa</taxon>
        <taxon>Ecdysozoa</taxon>
        <taxon>Nematoda</taxon>
        <taxon>Chromadorea</taxon>
        <taxon>Rhabditida</taxon>
        <taxon>Tylenchina</taxon>
        <taxon>Tylenchomorpha</taxon>
        <taxon>Aphelenchoidea</taxon>
        <taxon>Aphelenchoididae</taxon>
        <taxon>Bursaphelenchus</taxon>
    </lineage>
</organism>
<keyword evidence="6" id="KW-0143">Chaperone</keyword>
<keyword evidence="4 8" id="KW-0732">Signal</keyword>
<dbReference type="Proteomes" id="UP000659654">
    <property type="component" value="Unassembled WGS sequence"/>
</dbReference>
<evidence type="ECO:0000313" key="12">
    <source>
        <dbReference type="Proteomes" id="UP000659654"/>
    </source>
</evidence>
<feature type="chain" id="PRO_5036022301" evidence="8">
    <location>
        <begin position="20"/>
        <end position="180"/>
    </location>
</feature>
<protein>
    <submittedName>
        <fullName evidence="9">(pine wood nematode) hypothetical protein</fullName>
    </submittedName>
</protein>
<dbReference type="WBParaSite" id="BXY_1705200.1">
    <property type="protein sequence ID" value="BXY_1705200.1"/>
    <property type="gene ID" value="BXY_1705200"/>
</dbReference>
<dbReference type="GO" id="GO:0006457">
    <property type="term" value="P:protein folding"/>
    <property type="evidence" value="ECO:0007669"/>
    <property type="project" value="InterPro"/>
</dbReference>
<dbReference type="Proteomes" id="UP000582659">
    <property type="component" value="Unassembled WGS sequence"/>
</dbReference>
<dbReference type="EMBL" id="CAJFCV020000002">
    <property type="protein sequence ID" value="CAG9101464.1"/>
    <property type="molecule type" value="Genomic_DNA"/>
</dbReference>
<evidence type="ECO:0000256" key="5">
    <source>
        <dbReference type="ARBA" id="ARBA00022824"/>
    </source>
</evidence>
<dbReference type="Gene3D" id="3.30.70.260">
    <property type="match status" value="1"/>
</dbReference>
<evidence type="ECO:0000256" key="3">
    <source>
        <dbReference type="ARBA" id="ARBA00022687"/>
    </source>
</evidence>
<dbReference type="PANTHER" id="PTHR17600:SF2">
    <property type="entry name" value="LRP CHAPERONE MESD"/>
    <property type="match status" value="1"/>
</dbReference>
<evidence type="ECO:0000256" key="8">
    <source>
        <dbReference type="SAM" id="SignalP"/>
    </source>
</evidence>
<feature type="signal peptide" evidence="8">
    <location>
        <begin position="1"/>
        <end position="19"/>
    </location>
</feature>
<evidence type="ECO:0000313" key="11">
    <source>
        <dbReference type="Proteomes" id="UP000095284"/>
    </source>
</evidence>
<comment type="similarity">
    <text evidence="2">Belongs to the MESD family.</text>
</comment>
<dbReference type="PANTHER" id="PTHR17600">
    <property type="entry name" value="MESODERM DEVELOPMENT CANDIDATE 2"/>
    <property type="match status" value="1"/>
</dbReference>
<evidence type="ECO:0000313" key="10">
    <source>
        <dbReference type="EMBL" id="CAG9101464.1"/>
    </source>
</evidence>
<evidence type="ECO:0000256" key="2">
    <source>
        <dbReference type="ARBA" id="ARBA00011068"/>
    </source>
</evidence>
<dbReference type="Gene3D" id="6.10.250.640">
    <property type="match status" value="1"/>
</dbReference>
<evidence type="ECO:0000256" key="6">
    <source>
        <dbReference type="ARBA" id="ARBA00023186"/>
    </source>
</evidence>
<dbReference type="GO" id="GO:0005783">
    <property type="term" value="C:endoplasmic reticulum"/>
    <property type="evidence" value="ECO:0007669"/>
    <property type="project" value="UniProtKB-SubCell"/>
</dbReference>
<feature type="compositionally biased region" description="Acidic residues" evidence="7">
    <location>
        <begin position="41"/>
        <end position="53"/>
    </location>
</feature>
<evidence type="ECO:0000256" key="7">
    <source>
        <dbReference type="SAM" id="MobiDB-lite"/>
    </source>
</evidence>
<reference evidence="10" key="2">
    <citation type="submission" date="2020-08" db="EMBL/GenBank/DDBJ databases">
        <authorList>
            <person name="Kikuchi T."/>
        </authorList>
    </citation>
    <scope>NUCLEOTIDE SEQUENCE</scope>
    <source>
        <strain evidence="9">Ka4C1</strain>
    </source>
</reference>
<reference evidence="13" key="1">
    <citation type="submission" date="2016-11" db="UniProtKB">
        <authorList>
            <consortium name="WormBaseParasite"/>
        </authorList>
    </citation>
    <scope>IDENTIFICATION</scope>
</reference>
<keyword evidence="5" id="KW-0256">Endoplasmic reticulum</keyword>
<evidence type="ECO:0000256" key="4">
    <source>
        <dbReference type="ARBA" id="ARBA00022729"/>
    </source>
</evidence>
<name>A0A1I7SVH5_BURXY</name>